<reference evidence="1" key="1">
    <citation type="submission" date="2018-02" db="EMBL/GenBank/DDBJ databases">
        <title>Rhizophora mucronata_Transcriptome.</title>
        <authorList>
            <person name="Meera S.P."/>
            <person name="Sreeshan A."/>
            <person name="Augustine A."/>
        </authorList>
    </citation>
    <scope>NUCLEOTIDE SEQUENCE</scope>
    <source>
        <tissue evidence="1">Leaf</tissue>
    </source>
</reference>
<dbReference type="EMBL" id="GGEC01065659">
    <property type="protein sequence ID" value="MBX46143.1"/>
    <property type="molecule type" value="Transcribed_RNA"/>
</dbReference>
<accession>A0A2P2NUN6</accession>
<dbReference type="AlphaFoldDB" id="A0A2P2NUN6"/>
<protein>
    <submittedName>
        <fullName evidence="1">Uncharacterized protein</fullName>
    </submittedName>
</protein>
<sequence length="40" mass="4845">MLLQKKEIKYDWRENTRHEAHINRHHTCCKISIITEGHSS</sequence>
<evidence type="ECO:0000313" key="1">
    <source>
        <dbReference type="EMBL" id="MBX46143.1"/>
    </source>
</evidence>
<name>A0A2P2NUN6_RHIMU</name>
<proteinExistence type="predicted"/>
<organism evidence="1">
    <name type="scientific">Rhizophora mucronata</name>
    <name type="common">Asiatic mangrove</name>
    <dbReference type="NCBI Taxonomy" id="61149"/>
    <lineage>
        <taxon>Eukaryota</taxon>
        <taxon>Viridiplantae</taxon>
        <taxon>Streptophyta</taxon>
        <taxon>Embryophyta</taxon>
        <taxon>Tracheophyta</taxon>
        <taxon>Spermatophyta</taxon>
        <taxon>Magnoliopsida</taxon>
        <taxon>eudicotyledons</taxon>
        <taxon>Gunneridae</taxon>
        <taxon>Pentapetalae</taxon>
        <taxon>rosids</taxon>
        <taxon>fabids</taxon>
        <taxon>Malpighiales</taxon>
        <taxon>Rhizophoraceae</taxon>
        <taxon>Rhizophora</taxon>
    </lineage>
</organism>